<comment type="caution">
    <text evidence="2">The sequence shown here is derived from an EMBL/GenBank/DDBJ whole genome shotgun (WGS) entry which is preliminary data.</text>
</comment>
<evidence type="ECO:0000313" key="3">
    <source>
        <dbReference type="Proteomes" id="UP001497623"/>
    </source>
</evidence>
<feature type="non-terminal residue" evidence="2">
    <location>
        <position position="1"/>
    </location>
</feature>
<dbReference type="EMBL" id="CAXKWB010190016">
    <property type="protein sequence ID" value="CAL4256345.1"/>
    <property type="molecule type" value="Genomic_DNA"/>
</dbReference>
<dbReference type="Proteomes" id="UP001497623">
    <property type="component" value="Unassembled WGS sequence"/>
</dbReference>
<accession>A0AAV2SXZ1</accession>
<feature type="region of interest" description="Disordered" evidence="1">
    <location>
        <begin position="48"/>
        <end position="70"/>
    </location>
</feature>
<evidence type="ECO:0000256" key="1">
    <source>
        <dbReference type="SAM" id="MobiDB-lite"/>
    </source>
</evidence>
<evidence type="ECO:0000313" key="2">
    <source>
        <dbReference type="EMBL" id="CAL4256345.1"/>
    </source>
</evidence>
<protein>
    <submittedName>
        <fullName evidence="2">Uncharacterized protein</fullName>
    </submittedName>
</protein>
<keyword evidence="3" id="KW-1185">Reference proteome</keyword>
<sequence>EEFLSHDTLPGATWPEQALVHPRDRSQMYYSVHCSVTKSFSAFESGMEKHPELLEERTAQRKEKEKEKRKAITLKKKLDKTITSKKTAFTPKKTTELPITTYFVKSPQK</sequence>
<reference evidence="2 3" key="1">
    <citation type="submission" date="2024-05" db="EMBL/GenBank/DDBJ databases">
        <authorList>
            <person name="Wallberg A."/>
        </authorList>
    </citation>
    <scope>NUCLEOTIDE SEQUENCE [LARGE SCALE GENOMIC DNA]</scope>
</reference>
<proteinExistence type="predicted"/>
<organism evidence="2 3">
    <name type="scientific">Meganyctiphanes norvegica</name>
    <name type="common">Northern krill</name>
    <name type="synonym">Thysanopoda norvegica</name>
    <dbReference type="NCBI Taxonomy" id="48144"/>
    <lineage>
        <taxon>Eukaryota</taxon>
        <taxon>Metazoa</taxon>
        <taxon>Ecdysozoa</taxon>
        <taxon>Arthropoda</taxon>
        <taxon>Crustacea</taxon>
        <taxon>Multicrustacea</taxon>
        <taxon>Malacostraca</taxon>
        <taxon>Eumalacostraca</taxon>
        <taxon>Eucarida</taxon>
        <taxon>Euphausiacea</taxon>
        <taxon>Euphausiidae</taxon>
        <taxon>Meganyctiphanes</taxon>
    </lineage>
</organism>
<gene>
    <name evidence="2" type="ORF">MNOR_LOCUS42038</name>
</gene>
<name>A0AAV2SXZ1_MEGNR</name>
<dbReference type="AlphaFoldDB" id="A0AAV2SXZ1"/>